<proteinExistence type="predicted"/>
<evidence type="ECO:0000256" key="3">
    <source>
        <dbReference type="ARBA" id="ARBA00012528"/>
    </source>
</evidence>
<evidence type="ECO:0000313" key="7">
    <source>
        <dbReference type="EMBL" id="OCX20363.1"/>
    </source>
</evidence>
<dbReference type="EC" id="2.7.7.65" evidence="3"/>
<dbReference type="Proteomes" id="UP000095143">
    <property type="component" value="Unassembled WGS sequence"/>
</dbReference>
<dbReference type="GO" id="GO:0052621">
    <property type="term" value="F:diguanylate cyclase activity"/>
    <property type="evidence" value="ECO:0007669"/>
    <property type="project" value="UniProtKB-EC"/>
</dbReference>
<dbReference type="Gene3D" id="3.30.70.270">
    <property type="match status" value="1"/>
</dbReference>
<dbReference type="CDD" id="cd01949">
    <property type="entry name" value="GGDEF"/>
    <property type="match status" value="1"/>
</dbReference>
<protein>
    <recommendedName>
        <fullName evidence="3">diguanylate cyclase</fullName>
        <ecNumber evidence="3">2.7.7.65</ecNumber>
    </recommendedName>
</protein>
<comment type="catalytic activity">
    <reaction evidence="4">
        <text>2 GTP = 3',3'-c-di-GMP + 2 diphosphate</text>
        <dbReference type="Rhea" id="RHEA:24898"/>
        <dbReference type="ChEBI" id="CHEBI:33019"/>
        <dbReference type="ChEBI" id="CHEBI:37565"/>
        <dbReference type="ChEBI" id="CHEBI:58805"/>
        <dbReference type="EC" id="2.7.7.65"/>
    </reaction>
</comment>
<comment type="subcellular location">
    <subcellularLocation>
        <location evidence="2">Cell inner membrane</location>
    </subcellularLocation>
</comment>
<dbReference type="Pfam" id="PF00990">
    <property type="entry name" value="GGDEF"/>
    <property type="match status" value="1"/>
</dbReference>
<evidence type="ECO:0000256" key="4">
    <source>
        <dbReference type="ARBA" id="ARBA00034247"/>
    </source>
</evidence>
<dbReference type="NCBIfam" id="TIGR00254">
    <property type="entry name" value="GGDEF"/>
    <property type="match status" value="1"/>
</dbReference>
<organism evidence="7 8">
    <name type="scientific">Pseudomonas graminis</name>
    <dbReference type="NCBI Taxonomy" id="158627"/>
    <lineage>
        <taxon>Bacteria</taxon>
        <taxon>Pseudomonadati</taxon>
        <taxon>Pseudomonadota</taxon>
        <taxon>Gammaproteobacteria</taxon>
        <taxon>Pseudomonadales</taxon>
        <taxon>Pseudomonadaceae</taxon>
        <taxon>Pseudomonas</taxon>
    </lineage>
</organism>
<dbReference type="GO" id="GO:0043709">
    <property type="term" value="P:cell adhesion involved in single-species biofilm formation"/>
    <property type="evidence" value="ECO:0007669"/>
    <property type="project" value="TreeGrafter"/>
</dbReference>
<dbReference type="OrthoDB" id="9812260at2"/>
<dbReference type="GO" id="GO:1902201">
    <property type="term" value="P:negative regulation of bacterial-type flagellum-dependent cell motility"/>
    <property type="evidence" value="ECO:0007669"/>
    <property type="project" value="TreeGrafter"/>
</dbReference>
<dbReference type="GO" id="GO:0005886">
    <property type="term" value="C:plasma membrane"/>
    <property type="evidence" value="ECO:0007669"/>
    <property type="project" value="UniProtKB-SubCell"/>
</dbReference>
<feature type="transmembrane region" description="Helical" evidence="5">
    <location>
        <begin position="24"/>
        <end position="45"/>
    </location>
</feature>
<feature type="transmembrane region" description="Helical" evidence="5">
    <location>
        <begin position="160"/>
        <end position="181"/>
    </location>
</feature>
<evidence type="ECO:0000256" key="2">
    <source>
        <dbReference type="ARBA" id="ARBA00004533"/>
    </source>
</evidence>
<name>A0A1C2E0A1_9PSED</name>
<dbReference type="InterPro" id="IPR000160">
    <property type="entry name" value="GGDEF_dom"/>
</dbReference>
<dbReference type="InterPro" id="IPR050469">
    <property type="entry name" value="Diguanylate_Cyclase"/>
</dbReference>
<feature type="transmembrane region" description="Helical" evidence="5">
    <location>
        <begin position="75"/>
        <end position="95"/>
    </location>
</feature>
<dbReference type="PANTHER" id="PTHR45138:SF9">
    <property type="entry name" value="DIGUANYLATE CYCLASE DGCM-RELATED"/>
    <property type="match status" value="1"/>
</dbReference>
<dbReference type="PANTHER" id="PTHR45138">
    <property type="entry name" value="REGULATORY COMPONENTS OF SENSORY TRANSDUCTION SYSTEM"/>
    <property type="match status" value="1"/>
</dbReference>
<comment type="caution">
    <text evidence="7">The sequence shown here is derived from an EMBL/GenBank/DDBJ whole genome shotgun (WGS) entry which is preliminary data.</text>
</comment>
<dbReference type="RefSeq" id="WP_065988810.1">
    <property type="nucleotide sequence ID" value="NZ_MDEN01000062.1"/>
</dbReference>
<evidence type="ECO:0000256" key="5">
    <source>
        <dbReference type="SAM" id="Phobius"/>
    </source>
</evidence>
<comment type="cofactor">
    <cofactor evidence="1">
        <name>Mg(2+)</name>
        <dbReference type="ChEBI" id="CHEBI:18420"/>
    </cofactor>
</comment>
<dbReference type="PROSITE" id="PS50887">
    <property type="entry name" value="GGDEF"/>
    <property type="match status" value="1"/>
</dbReference>
<dbReference type="AlphaFoldDB" id="A0A1C2E0A1"/>
<feature type="transmembrane region" description="Helical" evidence="5">
    <location>
        <begin position="101"/>
        <end position="117"/>
    </location>
</feature>
<keyword evidence="5" id="KW-0812">Transmembrane</keyword>
<feature type="transmembrane region" description="Helical" evidence="5">
    <location>
        <begin position="124"/>
        <end position="140"/>
    </location>
</feature>
<dbReference type="EMBL" id="MDEN01000062">
    <property type="protein sequence ID" value="OCX20363.1"/>
    <property type="molecule type" value="Genomic_DNA"/>
</dbReference>
<keyword evidence="5" id="KW-0472">Membrane</keyword>
<feature type="transmembrane region" description="Helical" evidence="5">
    <location>
        <begin position="51"/>
        <end position="68"/>
    </location>
</feature>
<dbReference type="FunFam" id="3.30.70.270:FF:000001">
    <property type="entry name" value="Diguanylate cyclase domain protein"/>
    <property type="match status" value="1"/>
</dbReference>
<gene>
    <name evidence="7" type="ORF">BBI10_12410</name>
</gene>
<evidence type="ECO:0000256" key="1">
    <source>
        <dbReference type="ARBA" id="ARBA00001946"/>
    </source>
</evidence>
<dbReference type="SUPFAM" id="SSF55073">
    <property type="entry name" value="Nucleotide cyclase"/>
    <property type="match status" value="1"/>
</dbReference>
<sequence length="350" mass="39153">MNTLTADDRTQVTREATVEYWKHIIPIVQIAFGLHVLLLGLFLIVDLPVMWVTNAVSVAAYIACLLAIKRRLYRCAGMLICLEIIAHAAIATWVLGWDSNFHLYVFCIVPIIAFGFHSSPARRGCLSAAVLIVTVGGYLMRNKVPVISVSEHAQDLFGAANALTATALLLHATALSVRFNLSMHMNLYHSAHRDSLTNLYTRRRVLQRLRQLGGGRREIPTALVLIDIDHFKQINDQHGHDLGDVVLQQVADVIARCVRTTDIAARWGGEEFLVLMPNTPFEDARLIAERILARIREEAGEIRQMSLTLSATLAVAILKDGETFRDALNRADQRLYEGKEEGRNRVMRAE</sequence>
<keyword evidence="5" id="KW-1133">Transmembrane helix</keyword>
<reference evidence="7 8" key="1">
    <citation type="submission" date="2016-08" db="EMBL/GenBank/DDBJ databases">
        <title>Whole genome sequence of Pseudomonas graminis strain UASWS1507, a potential biological control agent for agriculture.</title>
        <authorList>
            <person name="Crovadore J."/>
            <person name="Calmin G."/>
            <person name="Chablais R."/>
            <person name="Cochard B."/>
            <person name="Lefort F."/>
        </authorList>
    </citation>
    <scope>NUCLEOTIDE SEQUENCE [LARGE SCALE GENOMIC DNA]</scope>
    <source>
        <strain evidence="7 8">UASWS1507</strain>
    </source>
</reference>
<evidence type="ECO:0000259" key="6">
    <source>
        <dbReference type="PROSITE" id="PS50887"/>
    </source>
</evidence>
<dbReference type="InterPro" id="IPR029787">
    <property type="entry name" value="Nucleotide_cyclase"/>
</dbReference>
<dbReference type="SMART" id="SM00267">
    <property type="entry name" value="GGDEF"/>
    <property type="match status" value="1"/>
</dbReference>
<dbReference type="InterPro" id="IPR043128">
    <property type="entry name" value="Rev_trsase/Diguanyl_cyclase"/>
</dbReference>
<feature type="domain" description="GGDEF" evidence="6">
    <location>
        <begin position="219"/>
        <end position="350"/>
    </location>
</feature>
<evidence type="ECO:0000313" key="8">
    <source>
        <dbReference type="Proteomes" id="UP000095143"/>
    </source>
</evidence>
<accession>A0A1C2E0A1</accession>